<proteinExistence type="predicted"/>
<dbReference type="Proteomes" id="UP000004994">
    <property type="component" value="Chromosome 1"/>
</dbReference>
<reference evidence="1" key="1">
    <citation type="journal article" date="2012" name="Nature">
        <title>The tomato genome sequence provides insights into fleshy fruit evolution.</title>
        <authorList>
            <consortium name="Tomato Genome Consortium"/>
        </authorList>
    </citation>
    <scope>NUCLEOTIDE SEQUENCE [LARGE SCALE GENOMIC DNA]</scope>
    <source>
        <strain evidence="1">cv. Heinz 1706</strain>
    </source>
</reference>
<sequence>MPRTERATRIIFITFLVFFMFAAKQLTFPIVSSSVHSLLLQQETPSEISATCSTSQLAFVH</sequence>
<name>A0A3Q7E9F4_SOLLC</name>
<dbReference type="Gramene" id="Solyc01g009210.2.1">
    <property type="protein sequence ID" value="Solyc01g009210.2.1"/>
    <property type="gene ID" value="Solyc01g009210.2"/>
</dbReference>
<dbReference type="InParanoid" id="A0A3Q7E9F4"/>
<dbReference type="PaxDb" id="4081-Solyc01g009210.1.1"/>
<protein>
    <submittedName>
        <fullName evidence="1">Uncharacterized protein</fullName>
    </submittedName>
</protein>
<organism evidence="1">
    <name type="scientific">Solanum lycopersicum</name>
    <name type="common">Tomato</name>
    <name type="synonym">Lycopersicon esculentum</name>
    <dbReference type="NCBI Taxonomy" id="4081"/>
    <lineage>
        <taxon>Eukaryota</taxon>
        <taxon>Viridiplantae</taxon>
        <taxon>Streptophyta</taxon>
        <taxon>Embryophyta</taxon>
        <taxon>Tracheophyta</taxon>
        <taxon>Spermatophyta</taxon>
        <taxon>Magnoliopsida</taxon>
        <taxon>eudicotyledons</taxon>
        <taxon>Gunneridae</taxon>
        <taxon>Pentapetalae</taxon>
        <taxon>asterids</taxon>
        <taxon>lamiids</taxon>
        <taxon>Solanales</taxon>
        <taxon>Solanaceae</taxon>
        <taxon>Solanoideae</taxon>
        <taxon>Solaneae</taxon>
        <taxon>Solanum</taxon>
        <taxon>Solanum subgen. Lycopersicon</taxon>
    </lineage>
</organism>
<reference evidence="1" key="2">
    <citation type="submission" date="2019-01" db="UniProtKB">
        <authorList>
            <consortium name="EnsemblPlants"/>
        </authorList>
    </citation>
    <scope>IDENTIFICATION</scope>
    <source>
        <strain evidence="1">cv. Heinz 1706</strain>
    </source>
</reference>
<keyword evidence="2" id="KW-1185">Reference proteome</keyword>
<evidence type="ECO:0000313" key="2">
    <source>
        <dbReference type="Proteomes" id="UP000004994"/>
    </source>
</evidence>
<dbReference type="AlphaFoldDB" id="A0A3Q7E9F4"/>
<accession>A0A3Q7E9F4</accession>
<evidence type="ECO:0000313" key="1">
    <source>
        <dbReference type="EnsemblPlants" id="Solyc01g009210.2.1"/>
    </source>
</evidence>
<dbReference type="EnsemblPlants" id="Solyc01g009210.2.1">
    <property type="protein sequence ID" value="Solyc01g009210.2.1"/>
    <property type="gene ID" value="Solyc01g009210.2"/>
</dbReference>